<reference evidence="2" key="1">
    <citation type="submission" date="2017-01" db="EMBL/GenBank/DDBJ databases">
        <authorList>
            <person name="Brunel B."/>
        </authorList>
    </citation>
    <scope>NUCLEOTIDE SEQUENCE [LARGE SCALE GENOMIC DNA]</scope>
</reference>
<accession>A0A1R3VFM8</accession>
<sequence length="63" mass="7396">MFRFRVVQASYLIVDVEVFSTWGGAATIQRIDINAQGTAQTHARRTILDPAWTFYVWGWDWFE</sequence>
<evidence type="ECO:0000313" key="2">
    <source>
        <dbReference type="Proteomes" id="UP000188388"/>
    </source>
</evidence>
<keyword evidence="2" id="KW-1185">Reference proteome</keyword>
<dbReference type="Proteomes" id="UP000188388">
    <property type="component" value="Unassembled WGS sequence"/>
</dbReference>
<proteinExistence type="predicted"/>
<name>A0A1R3VFM8_9HYPH</name>
<organism evidence="1 2">
    <name type="scientific">Mesorhizobium prunaredense</name>
    <dbReference type="NCBI Taxonomy" id="1631249"/>
    <lineage>
        <taxon>Bacteria</taxon>
        <taxon>Pseudomonadati</taxon>
        <taxon>Pseudomonadota</taxon>
        <taxon>Alphaproteobacteria</taxon>
        <taxon>Hyphomicrobiales</taxon>
        <taxon>Phyllobacteriaceae</taxon>
        <taxon>Mesorhizobium</taxon>
    </lineage>
</organism>
<protein>
    <submittedName>
        <fullName evidence="1">Uncharacterized protein</fullName>
    </submittedName>
</protein>
<evidence type="ECO:0000313" key="1">
    <source>
        <dbReference type="EMBL" id="SIT58635.1"/>
    </source>
</evidence>
<gene>
    <name evidence="1" type="ORF">BQ8794_50737</name>
</gene>
<dbReference type="EMBL" id="FTPD01000045">
    <property type="protein sequence ID" value="SIT58635.1"/>
    <property type="molecule type" value="Genomic_DNA"/>
</dbReference>
<dbReference type="AlphaFoldDB" id="A0A1R3VFM8"/>